<evidence type="ECO:0000313" key="2">
    <source>
        <dbReference type="EMBL" id="KAK9869341.1"/>
    </source>
</evidence>
<feature type="compositionally biased region" description="Polar residues" evidence="1">
    <location>
        <begin position="105"/>
        <end position="122"/>
    </location>
</feature>
<protein>
    <submittedName>
        <fullName evidence="2">Uncharacterized protein</fullName>
    </submittedName>
</protein>
<evidence type="ECO:0000313" key="3">
    <source>
        <dbReference type="Proteomes" id="UP001431783"/>
    </source>
</evidence>
<dbReference type="Proteomes" id="UP001431783">
    <property type="component" value="Unassembled WGS sequence"/>
</dbReference>
<comment type="caution">
    <text evidence="2">The sequence shown here is derived from an EMBL/GenBank/DDBJ whole genome shotgun (WGS) entry which is preliminary data.</text>
</comment>
<organism evidence="2 3">
    <name type="scientific">Henosepilachna vigintioctopunctata</name>
    <dbReference type="NCBI Taxonomy" id="420089"/>
    <lineage>
        <taxon>Eukaryota</taxon>
        <taxon>Metazoa</taxon>
        <taxon>Ecdysozoa</taxon>
        <taxon>Arthropoda</taxon>
        <taxon>Hexapoda</taxon>
        <taxon>Insecta</taxon>
        <taxon>Pterygota</taxon>
        <taxon>Neoptera</taxon>
        <taxon>Endopterygota</taxon>
        <taxon>Coleoptera</taxon>
        <taxon>Polyphaga</taxon>
        <taxon>Cucujiformia</taxon>
        <taxon>Coccinelloidea</taxon>
        <taxon>Coccinellidae</taxon>
        <taxon>Epilachninae</taxon>
        <taxon>Epilachnini</taxon>
        <taxon>Henosepilachna</taxon>
    </lineage>
</organism>
<reference evidence="2 3" key="1">
    <citation type="submission" date="2023-03" db="EMBL/GenBank/DDBJ databases">
        <title>Genome insight into feeding habits of ladybird beetles.</title>
        <authorList>
            <person name="Li H.-S."/>
            <person name="Huang Y.-H."/>
            <person name="Pang H."/>
        </authorList>
    </citation>
    <scope>NUCLEOTIDE SEQUENCE [LARGE SCALE GENOMIC DNA]</scope>
    <source>
        <strain evidence="2">SYSU_2023b</strain>
        <tissue evidence="2">Whole body</tissue>
    </source>
</reference>
<feature type="region of interest" description="Disordered" evidence="1">
    <location>
        <begin position="100"/>
        <end position="122"/>
    </location>
</feature>
<proteinExistence type="predicted"/>
<keyword evidence="3" id="KW-1185">Reference proteome</keyword>
<sequence>MNRQRDRRDTLVGRYEQTEQLRGTWEMAPNTTFHASERWNDDRSGQPLGGFAYRWDNQCQKYTNSLLLFEAFTLSSPIKGFQAEEYNEPSSTTNTIAVVTDDHNSGSNKLAPNNQNASVIGS</sequence>
<dbReference type="AlphaFoldDB" id="A0AAW1TNM2"/>
<name>A0AAW1TNM2_9CUCU</name>
<dbReference type="EMBL" id="JARQZJ010000001">
    <property type="protein sequence ID" value="KAK9869341.1"/>
    <property type="molecule type" value="Genomic_DNA"/>
</dbReference>
<evidence type="ECO:0000256" key="1">
    <source>
        <dbReference type="SAM" id="MobiDB-lite"/>
    </source>
</evidence>
<accession>A0AAW1TNM2</accession>
<gene>
    <name evidence="2" type="ORF">WA026_003097</name>
</gene>